<sequence>MGNRTPIALLSPSLLSLPRRRPSSTYDHQRSHLPRCFQSKASMPTEGWDLFLQETPLPPPPARACRRMCALASSTGSSYTSSTLGTSRAPSIPVRSSAIRGTGWPDSASSVPRTPGSISRCRGKRHYPTRTSSALHAPSTYVLWL</sequence>
<evidence type="ECO:0000313" key="2">
    <source>
        <dbReference type="EMBL" id="GJE99845.1"/>
    </source>
</evidence>
<dbReference type="Proteomes" id="UP000703269">
    <property type="component" value="Unassembled WGS sequence"/>
</dbReference>
<organism evidence="2 3">
    <name type="scientific">Phanerochaete sordida</name>
    <dbReference type="NCBI Taxonomy" id="48140"/>
    <lineage>
        <taxon>Eukaryota</taxon>
        <taxon>Fungi</taxon>
        <taxon>Dikarya</taxon>
        <taxon>Basidiomycota</taxon>
        <taxon>Agaricomycotina</taxon>
        <taxon>Agaricomycetes</taxon>
        <taxon>Polyporales</taxon>
        <taxon>Phanerochaetaceae</taxon>
        <taxon>Phanerochaete</taxon>
    </lineage>
</organism>
<reference evidence="2 3" key="1">
    <citation type="submission" date="2021-08" db="EMBL/GenBank/DDBJ databases">
        <title>Draft Genome Sequence of Phanerochaete sordida strain YK-624.</title>
        <authorList>
            <person name="Mori T."/>
            <person name="Dohra H."/>
            <person name="Suzuki T."/>
            <person name="Kawagishi H."/>
            <person name="Hirai H."/>
        </authorList>
    </citation>
    <scope>NUCLEOTIDE SEQUENCE [LARGE SCALE GENOMIC DNA]</scope>
    <source>
        <strain evidence="2 3">YK-624</strain>
    </source>
</reference>
<evidence type="ECO:0000313" key="3">
    <source>
        <dbReference type="Proteomes" id="UP000703269"/>
    </source>
</evidence>
<evidence type="ECO:0000256" key="1">
    <source>
        <dbReference type="SAM" id="MobiDB-lite"/>
    </source>
</evidence>
<feature type="compositionally biased region" description="Low complexity" evidence="1">
    <location>
        <begin position="74"/>
        <end position="87"/>
    </location>
</feature>
<gene>
    <name evidence="2" type="ORF">PsYK624_161190</name>
</gene>
<proteinExistence type="predicted"/>
<protein>
    <submittedName>
        <fullName evidence="2">Uncharacterized protein</fullName>
    </submittedName>
</protein>
<feature type="region of interest" description="Disordered" evidence="1">
    <location>
        <begin position="74"/>
        <end position="131"/>
    </location>
</feature>
<keyword evidence="3" id="KW-1185">Reference proteome</keyword>
<accession>A0A9P3GQE5</accession>
<dbReference type="AlphaFoldDB" id="A0A9P3GQE5"/>
<name>A0A9P3GQE5_9APHY</name>
<comment type="caution">
    <text evidence="2">The sequence shown here is derived from an EMBL/GenBank/DDBJ whole genome shotgun (WGS) entry which is preliminary data.</text>
</comment>
<dbReference type="EMBL" id="BPQB01000122">
    <property type="protein sequence ID" value="GJE99845.1"/>
    <property type="molecule type" value="Genomic_DNA"/>
</dbReference>